<name>A0A0K2V7P8_LEPSM</name>
<organism evidence="2">
    <name type="scientific">Lepeophtheirus salmonis</name>
    <name type="common">Salmon louse</name>
    <name type="synonym">Caligus salmonis</name>
    <dbReference type="NCBI Taxonomy" id="72036"/>
    <lineage>
        <taxon>Eukaryota</taxon>
        <taxon>Metazoa</taxon>
        <taxon>Ecdysozoa</taxon>
        <taxon>Arthropoda</taxon>
        <taxon>Crustacea</taxon>
        <taxon>Multicrustacea</taxon>
        <taxon>Hexanauplia</taxon>
        <taxon>Copepoda</taxon>
        <taxon>Siphonostomatoida</taxon>
        <taxon>Caligidae</taxon>
        <taxon>Lepeophtheirus</taxon>
    </lineage>
</organism>
<protein>
    <submittedName>
        <fullName evidence="2">Uncharacterized protein</fullName>
    </submittedName>
</protein>
<keyword evidence="1" id="KW-1133">Transmembrane helix</keyword>
<reference evidence="2" key="1">
    <citation type="submission" date="2014-05" db="EMBL/GenBank/DDBJ databases">
        <authorList>
            <person name="Chronopoulou M."/>
        </authorList>
    </citation>
    <scope>NUCLEOTIDE SEQUENCE</scope>
    <source>
        <tissue evidence="2">Whole organism</tissue>
    </source>
</reference>
<dbReference type="EMBL" id="HACA01028600">
    <property type="protein sequence ID" value="CDW45961.1"/>
    <property type="molecule type" value="Transcribed_RNA"/>
</dbReference>
<sequence length="72" mass="8511">NNINFKIPSSERQRPHLCARRRTSYLVNVPTRLVREDSFVDRSFFSQLSSFVTFSILLVFVISINSWGRFRT</sequence>
<accession>A0A0K2V7P8</accession>
<dbReference type="AlphaFoldDB" id="A0A0K2V7P8"/>
<feature type="transmembrane region" description="Helical" evidence="1">
    <location>
        <begin position="44"/>
        <end position="64"/>
    </location>
</feature>
<evidence type="ECO:0000313" key="2">
    <source>
        <dbReference type="EMBL" id="CDW45961.1"/>
    </source>
</evidence>
<evidence type="ECO:0000256" key="1">
    <source>
        <dbReference type="SAM" id="Phobius"/>
    </source>
</evidence>
<feature type="non-terminal residue" evidence="2">
    <location>
        <position position="1"/>
    </location>
</feature>
<proteinExistence type="predicted"/>
<keyword evidence="1" id="KW-0472">Membrane</keyword>
<keyword evidence="1" id="KW-0812">Transmembrane</keyword>